<dbReference type="SUPFAM" id="SSF46689">
    <property type="entry name" value="Homeodomain-like"/>
    <property type="match status" value="1"/>
</dbReference>
<evidence type="ECO:0000259" key="8">
    <source>
        <dbReference type="PROSITE" id="PS51294"/>
    </source>
</evidence>
<dbReference type="PANTHER" id="PTHR45614:SF150">
    <property type="entry name" value="MYB-LIKE DNA-BINDING DOMAIN CONTAINING PROTEIN, EXPRESSED"/>
    <property type="match status" value="1"/>
</dbReference>
<dbReference type="CDD" id="cd00167">
    <property type="entry name" value="SANT"/>
    <property type="match status" value="2"/>
</dbReference>
<dbReference type="PROSITE" id="PS50090">
    <property type="entry name" value="MYB_LIKE"/>
    <property type="match status" value="2"/>
</dbReference>
<dbReference type="SMART" id="SM00717">
    <property type="entry name" value="SANT"/>
    <property type="match status" value="2"/>
</dbReference>
<sequence>MREYSFCSKEAGVEDCSPKLPETQTTCGRGHWRPDEDEKLKELVERFGPQNWNAIAEKLQGRSGKSCRLRWFNQLDPKINRRPFSEEEEQRLLACHRVHGNRWAIIARLFEGRTDNAVKNHWHVIMARRHREHSKVYGRRKMLQAIKNGSKFQHNYNNGSQCQNFLLKFDKHHHQPNGMCLFKHGSRSPIQLDFLGSHCKPENSSVDERNSTLLPYLGQSMRQAISISNASSMLFEGSGISNEVDSELERVQIHDCKRCDNSQSIGGHDLRSMLPFSSFPQKPGNIAYYNFLNINSQPNNVPQESRKKAEENKQYIESGVPFIDFLGVGKAHSYSNVI</sequence>
<dbReference type="InterPro" id="IPR017930">
    <property type="entry name" value="Myb_dom"/>
</dbReference>
<feature type="domain" description="Myb-like" evidence="7">
    <location>
        <begin position="29"/>
        <end position="75"/>
    </location>
</feature>
<evidence type="ECO:0000256" key="4">
    <source>
        <dbReference type="ARBA" id="ARBA00023125"/>
    </source>
</evidence>
<dbReference type="PANTHER" id="PTHR45614">
    <property type="entry name" value="MYB PROTEIN-RELATED"/>
    <property type="match status" value="1"/>
</dbReference>
<protein>
    <submittedName>
        <fullName evidence="9">R2R3-MYB transcription factor 62</fullName>
    </submittedName>
</protein>
<dbReference type="EMBL" id="MN906737">
    <property type="protein sequence ID" value="QHG11490.1"/>
    <property type="molecule type" value="mRNA"/>
</dbReference>
<organism evidence="9">
    <name type="scientific">Taxus chinensis</name>
    <name type="common">Chinese yew</name>
    <name type="synonym">Taxus wallichiana var. chinensis</name>
    <dbReference type="NCBI Taxonomy" id="29808"/>
    <lineage>
        <taxon>Eukaryota</taxon>
        <taxon>Viridiplantae</taxon>
        <taxon>Streptophyta</taxon>
        <taxon>Embryophyta</taxon>
        <taxon>Tracheophyta</taxon>
        <taxon>Spermatophyta</taxon>
        <taxon>Pinopsida</taxon>
        <taxon>Pinidae</taxon>
        <taxon>Conifers II</taxon>
        <taxon>Cupressales</taxon>
        <taxon>Taxaceae</taxon>
        <taxon>Taxus</taxon>
    </lineage>
</organism>
<dbReference type="FunFam" id="1.10.10.60:FF:000060">
    <property type="entry name" value="MYB transcription factor"/>
    <property type="match status" value="1"/>
</dbReference>
<accession>A0A6B9QRG4</accession>
<evidence type="ECO:0000256" key="1">
    <source>
        <dbReference type="ARBA" id="ARBA00004123"/>
    </source>
</evidence>
<dbReference type="InterPro" id="IPR001005">
    <property type="entry name" value="SANT/Myb"/>
</dbReference>
<dbReference type="GO" id="GO:0005634">
    <property type="term" value="C:nucleus"/>
    <property type="evidence" value="ECO:0007669"/>
    <property type="project" value="UniProtKB-SubCell"/>
</dbReference>
<evidence type="ECO:0000313" key="9">
    <source>
        <dbReference type="EMBL" id="QHG11490.1"/>
    </source>
</evidence>
<dbReference type="Pfam" id="PF13921">
    <property type="entry name" value="Myb_DNA-bind_6"/>
    <property type="match status" value="1"/>
</dbReference>
<proteinExistence type="evidence at transcript level"/>
<comment type="subcellular location">
    <subcellularLocation>
        <location evidence="1">Nucleus</location>
    </subcellularLocation>
</comment>
<dbReference type="InterPro" id="IPR050560">
    <property type="entry name" value="MYB_TF"/>
</dbReference>
<dbReference type="Gene3D" id="1.10.10.60">
    <property type="entry name" value="Homeodomain-like"/>
    <property type="match status" value="2"/>
</dbReference>
<evidence type="ECO:0000256" key="3">
    <source>
        <dbReference type="ARBA" id="ARBA00023015"/>
    </source>
</evidence>
<dbReference type="GO" id="GO:0000981">
    <property type="term" value="F:DNA-binding transcription factor activity, RNA polymerase II-specific"/>
    <property type="evidence" value="ECO:0007669"/>
    <property type="project" value="TreeGrafter"/>
</dbReference>
<keyword evidence="6" id="KW-0539">Nucleus</keyword>
<dbReference type="PROSITE" id="PS51294">
    <property type="entry name" value="HTH_MYB"/>
    <property type="match status" value="2"/>
</dbReference>
<evidence type="ECO:0000256" key="2">
    <source>
        <dbReference type="ARBA" id="ARBA00022737"/>
    </source>
</evidence>
<dbReference type="GO" id="GO:0000978">
    <property type="term" value="F:RNA polymerase II cis-regulatory region sequence-specific DNA binding"/>
    <property type="evidence" value="ECO:0007669"/>
    <property type="project" value="TreeGrafter"/>
</dbReference>
<keyword evidence="5" id="KW-0804">Transcription</keyword>
<keyword evidence="3" id="KW-0805">Transcription regulation</keyword>
<feature type="domain" description="HTH myb-type" evidence="8">
    <location>
        <begin position="76"/>
        <end position="130"/>
    </location>
</feature>
<dbReference type="AlphaFoldDB" id="A0A6B9QRG4"/>
<name>A0A6B9QRG4_TAXCH</name>
<evidence type="ECO:0000256" key="6">
    <source>
        <dbReference type="ARBA" id="ARBA00023242"/>
    </source>
</evidence>
<evidence type="ECO:0000256" key="5">
    <source>
        <dbReference type="ARBA" id="ARBA00023163"/>
    </source>
</evidence>
<reference evidence="9" key="1">
    <citation type="journal article" date="2020" name="PeerJ">
        <title>The R2R3-MYB transcription factor family in Taxus chinensis: Identification, characterization, expression profiling and posttranscriptional regulation analysis.</title>
        <authorList>
            <person name="Hu X."/>
            <person name="Zhang L."/>
            <person name="Shao F."/>
            <person name="Qiu D."/>
            <person name="Wilson I.W."/>
        </authorList>
    </citation>
    <scope>NUCLEOTIDE SEQUENCE</scope>
</reference>
<feature type="domain" description="Myb-like" evidence="7">
    <location>
        <begin position="76"/>
        <end position="126"/>
    </location>
</feature>
<keyword evidence="2" id="KW-0677">Repeat</keyword>
<dbReference type="InterPro" id="IPR009057">
    <property type="entry name" value="Homeodomain-like_sf"/>
</dbReference>
<evidence type="ECO:0000259" key="7">
    <source>
        <dbReference type="PROSITE" id="PS50090"/>
    </source>
</evidence>
<feature type="domain" description="HTH myb-type" evidence="8">
    <location>
        <begin position="29"/>
        <end position="75"/>
    </location>
</feature>
<keyword evidence="4" id="KW-0238">DNA-binding</keyword>